<evidence type="ECO:0000256" key="1">
    <source>
        <dbReference type="ARBA" id="ARBA00004141"/>
    </source>
</evidence>
<accession>A0A317WM75</accession>
<reference evidence="9 10" key="1">
    <citation type="submission" date="2016-12" db="EMBL/GenBank/DDBJ databases">
        <title>The genomes of Aspergillus section Nigri reveals drivers in fungal speciation.</title>
        <authorList>
            <consortium name="DOE Joint Genome Institute"/>
            <person name="Vesth T.C."/>
            <person name="Nybo J."/>
            <person name="Theobald S."/>
            <person name="Brandl J."/>
            <person name="Frisvad J.C."/>
            <person name="Nielsen K.F."/>
            <person name="Lyhne E.K."/>
            <person name="Kogle M.E."/>
            <person name="Kuo A."/>
            <person name="Riley R."/>
            <person name="Clum A."/>
            <person name="Nolan M."/>
            <person name="Lipzen A."/>
            <person name="Salamov A."/>
            <person name="Henrissat B."/>
            <person name="Wiebenga A."/>
            <person name="De Vries R.P."/>
            <person name="Grigoriev I.V."/>
            <person name="Mortensen U.H."/>
            <person name="Andersen M.R."/>
            <person name="Baker S.E."/>
        </authorList>
    </citation>
    <scope>NUCLEOTIDE SEQUENCE [LARGE SCALE GENOMIC DNA]</scope>
    <source>
        <strain evidence="9 10">CBS 117.55</strain>
    </source>
</reference>
<evidence type="ECO:0000256" key="5">
    <source>
        <dbReference type="ARBA" id="ARBA00038359"/>
    </source>
</evidence>
<dbReference type="Proteomes" id="UP000247233">
    <property type="component" value="Unassembled WGS sequence"/>
</dbReference>
<name>A0A317WM75_9EURO</name>
<gene>
    <name evidence="9" type="ORF">BO70DRAFT_332321</name>
</gene>
<protein>
    <submittedName>
        <fullName evidence="9">Integral membrane protein</fullName>
    </submittedName>
</protein>
<keyword evidence="3 7" id="KW-1133">Transmembrane helix</keyword>
<dbReference type="PANTHER" id="PTHR33048:SF163">
    <property type="entry name" value="INTEGRAL MEMBRANE PROTEIN (AFU_ORTHOLOGUE AFUA_8G05510)"/>
    <property type="match status" value="1"/>
</dbReference>
<keyword evidence="2 7" id="KW-0812">Transmembrane</keyword>
<dbReference type="OrthoDB" id="10017208at2759"/>
<dbReference type="RefSeq" id="XP_025401342.1">
    <property type="nucleotide sequence ID" value="XM_025540917.1"/>
</dbReference>
<evidence type="ECO:0000313" key="9">
    <source>
        <dbReference type="EMBL" id="PWY87459.1"/>
    </source>
</evidence>
<feature type="transmembrane region" description="Helical" evidence="7">
    <location>
        <begin position="163"/>
        <end position="188"/>
    </location>
</feature>
<dbReference type="EMBL" id="MSFL01000006">
    <property type="protein sequence ID" value="PWY87459.1"/>
    <property type="molecule type" value="Genomic_DNA"/>
</dbReference>
<organism evidence="9 10">
    <name type="scientific">Aspergillus heteromorphus CBS 117.55</name>
    <dbReference type="NCBI Taxonomy" id="1448321"/>
    <lineage>
        <taxon>Eukaryota</taxon>
        <taxon>Fungi</taxon>
        <taxon>Dikarya</taxon>
        <taxon>Ascomycota</taxon>
        <taxon>Pezizomycotina</taxon>
        <taxon>Eurotiomycetes</taxon>
        <taxon>Eurotiomycetidae</taxon>
        <taxon>Eurotiales</taxon>
        <taxon>Aspergillaceae</taxon>
        <taxon>Aspergillus</taxon>
        <taxon>Aspergillus subgen. Circumdati</taxon>
    </lineage>
</organism>
<dbReference type="InterPro" id="IPR049326">
    <property type="entry name" value="Rhodopsin_dom_fungi"/>
</dbReference>
<evidence type="ECO:0000256" key="4">
    <source>
        <dbReference type="ARBA" id="ARBA00023136"/>
    </source>
</evidence>
<dbReference type="GeneID" id="37063154"/>
<dbReference type="STRING" id="1448321.A0A317WM75"/>
<feature type="transmembrane region" description="Helical" evidence="7">
    <location>
        <begin position="122"/>
        <end position="143"/>
    </location>
</feature>
<sequence>MSPSPKGKDIIVIVSVLVGVATLSTALRVVARIKRQTGFGVDDYLCFVSILLMIGMLVELILWCGIGGNGYHVSDLDPQTLVLFYQIFLSNQFTYFALTPAIKISIICFFRRLFTTKPFLRFTFYLSTLIALWSTGIFLACAFQCRPLSKFWDPNIEGQCFNGMTFIIVNQAFNVIMDFVILAAPVPMIWSLHRSWQDKLALNAVFALGGFVCFASIYRIVVLFHIDQADETYTIYEATLWTHIEPSVGLVVSCLPIIRGMFPRFMLGSQKKHTGSTPPHSSTGPTVPGGTYTDPSDTKKLLYKDDRVRGRMWNRNSALELKDITVRTDIEVAVG</sequence>
<keyword evidence="10" id="KW-1185">Reference proteome</keyword>
<evidence type="ECO:0000256" key="6">
    <source>
        <dbReference type="SAM" id="MobiDB-lite"/>
    </source>
</evidence>
<dbReference type="PANTHER" id="PTHR33048">
    <property type="entry name" value="PTH11-LIKE INTEGRAL MEMBRANE PROTEIN (AFU_ORTHOLOGUE AFUA_5G11245)"/>
    <property type="match status" value="1"/>
</dbReference>
<feature type="domain" description="Rhodopsin" evidence="8">
    <location>
        <begin position="27"/>
        <end position="262"/>
    </location>
</feature>
<evidence type="ECO:0000256" key="3">
    <source>
        <dbReference type="ARBA" id="ARBA00022989"/>
    </source>
</evidence>
<dbReference type="VEuPathDB" id="FungiDB:BO70DRAFT_332321"/>
<dbReference type="Pfam" id="PF20684">
    <property type="entry name" value="Fung_rhodopsin"/>
    <property type="match status" value="1"/>
</dbReference>
<feature type="compositionally biased region" description="Polar residues" evidence="6">
    <location>
        <begin position="275"/>
        <end position="285"/>
    </location>
</feature>
<proteinExistence type="inferred from homology"/>
<comment type="caution">
    <text evidence="9">The sequence shown here is derived from an EMBL/GenBank/DDBJ whole genome shotgun (WGS) entry which is preliminary data.</text>
</comment>
<evidence type="ECO:0000313" key="10">
    <source>
        <dbReference type="Proteomes" id="UP000247233"/>
    </source>
</evidence>
<keyword evidence="4 7" id="KW-0472">Membrane</keyword>
<comment type="similarity">
    <text evidence="5">Belongs to the SAT4 family.</text>
</comment>
<comment type="subcellular location">
    <subcellularLocation>
        <location evidence="1">Membrane</location>
        <topology evidence="1">Multi-pass membrane protein</topology>
    </subcellularLocation>
</comment>
<feature type="region of interest" description="Disordered" evidence="6">
    <location>
        <begin position="270"/>
        <end position="297"/>
    </location>
</feature>
<feature type="transmembrane region" description="Helical" evidence="7">
    <location>
        <begin position="12"/>
        <end position="31"/>
    </location>
</feature>
<evidence type="ECO:0000259" key="8">
    <source>
        <dbReference type="Pfam" id="PF20684"/>
    </source>
</evidence>
<feature type="transmembrane region" description="Helical" evidence="7">
    <location>
        <begin position="200"/>
        <end position="220"/>
    </location>
</feature>
<feature type="transmembrane region" description="Helical" evidence="7">
    <location>
        <begin position="43"/>
        <end position="63"/>
    </location>
</feature>
<evidence type="ECO:0000256" key="2">
    <source>
        <dbReference type="ARBA" id="ARBA00022692"/>
    </source>
</evidence>
<dbReference type="GO" id="GO:0016020">
    <property type="term" value="C:membrane"/>
    <property type="evidence" value="ECO:0007669"/>
    <property type="project" value="UniProtKB-SubCell"/>
</dbReference>
<dbReference type="InterPro" id="IPR052337">
    <property type="entry name" value="SAT4-like"/>
</dbReference>
<feature type="transmembrane region" description="Helical" evidence="7">
    <location>
        <begin position="83"/>
        <end position="110"/>
    </location>
</feature>
<dbReference type="AlphaFoldDB" id="A0A317WM75"/>
<evidence type="ECO:0000256" key="7">
    <source>
        <dbReference type="SAM" id="Phobius"/>
    </source>
</evidence>